<dbReference type="EMBL" id="JBHSBM010000011">
    <property type="protein sequence ID" value="MFC4058103.1"/>
    <property type="molecule type" value="Genomic_DNA"/>
</dbReference>
<keyword evidence="1" id="KW-0328">Glycosyltransferase</keyword>
<feature type="domain" description="Glycosyl transferase family 1" evidence="4">
    <location>
        <begin position="216"/>
        <end position="362"/>
    </location>
</feature>
<proteinExistence type="predicted"/>
<name>A0ABV8I4U4_9ACTN</name>
<evidence type="ECO:0000259" key="4">
    <source>
        <dbReference type="Pfam" id="PF00534"/>
    </source>
</evidence>
<dbReference type="Pfam" id="PF13439">
    <property type="entry name" value="Glyco_transf_4"/>
    <property type="match status" value="1"/>
</dbReference>
<sequence>MRVLHVITALTACGAGQQLRALLPHLDAECEVAVLTGPTGPVDPTGPTAAAAEAGGEGTPVAEGGAEGGAGAAGGSVEEAVAAAVPVHHVGMRGHRDLRAVRRLARLMRAGRYDVVHTHLYRACVYGRVAAHLVGVPVIVATEHSLGEERIDGRRTTPGTRALYRVAEALGDVTVAVSVAVADRLARWGVPRSRIEVIPNGIDPLLYRHDPRLRHETRARLGIPQDVHVVGGVGRLEPGKRFDVLLEAVAGLDETVLLLAGEGGARWALAERAQALGIKRRVVFAGASADVPALLSAVDVLASPSVEETFGLAAVEGLAAGLPVLYSCCPALEELPAHAAPGALRVPSDAGRLRAELRALAAAGPLRLQPPPAVAHYDIRRHAARTGTLYERLLREASPAAIPAPVPAPALAVLAEPPEPPGARGTAGTVDTVEAMETGKAAEAMEAAESTGRAQA</sequence>
<evidence type="ECO:0000313" key="7">
    <source>
        <dbReference type="Proteomes" id="UP001595850"/>
    </source>
</evidence>
<dbReference type="PANTHER" id="PTHR12526">
    <property type="entry name" value="GLYCOSYLTRANSFERASE"/>
    <property type="match status" value="1"/>
</dbReference>
<keyword evidence="2" id="KW-0808">Transferase</keyword>
<evidence type="ECO:0000259" key="5">
    <source>
        <dbReference type="Pfam" id="PF13439"/>
    </source>
</evidence>
<dbReference type="RefSeq" id="WP_377286278.1">
    <property type="nucleotide sequence ID" value="NZ_JBHSBM010000011.1"/>
</dbReference>
<dbReference type="Proteomes" id="UP001595850">
    <property type="component" value="Unassembled WGS sequence"/>
</dbReference>
<evidence type="ECO:0000313" key="6">
    <source>
        <dbReference type="EMBL" id="MFC4058103.1"/>
    </source>
</evidence>
<comment type="caution">
    <text evidence="6">The sequence shown here is derived from an EMBL/GenBank/DDBJ whole genome shotgun (WGS) entry which is preliminary data.</text>
</comment>
<gene>
    <name evidence="6" type="ORF">ACFOWE_07335</name>
</gene>
<feature type="compositionally biased region" description="Low complexity" evidence="3">
    <location>
        <begin position="38"/>
        <end position="64"/>
    </location>
</feature>
<dbReference type="Pfam" id="PF00534">
    <property type="entry name" value="Glycos_transf_1"/>
    <property type="match status" value="1"/>
</dbReference>
<accession>A0ABV8I4U4</accession>
<evidence type="ECO:0000256" key="1">
    <source>
        <dbReference type="ARBA" id="ARBA00022676"/>
    </source>
</evidence>
<feature type="domain" description="Glycosyltransferase subfamily 4-like N-terminal" evidence="5">
    <location>
        <begin position="14"/>
        <end position="204"/>
    </location>
</feature>
<dbReference type="InterPro" id="IPR001296">
    <property type="entry name" value="Glyco_trans_1"/>
</dbReference>
<dbReference type="InterPro" id="IPR028098">
    <property type="entry name" value="Glyco_trans_4-like_N"/>
</dbReference>
<dbReference type="PANTHER" id="PTHR12526:SF635">
    <property type="entry name" value="GLYCOSYL TRANSFERASE GROUP 1"/>
    <property type="match status" value="1"/>
</dbReference>
<keyword evidence="7" id="KW-1185">Reference proteome</keyword>
<feature type="region of interest" description="Disordered" evidence="3">
    <location>
        <begin position="38"/>
        <end position="73"/>
    </location>
</feature>
<organism evidence="6 7">
    <name type="scientific">Planomonospora corallina</name>
    <dbReference type="NCBI Taxonomy" id="1806052"/>
    <lineage>
        <taxon>Bacteria</taxon>
        <taxon>Bacillati</taxon>
        <taxon>Actinomycetota</taxon>
        <taxon>Actinomycetes</taxon>
        <taxon>Streptosporangiales</taxon>
        <taxon>Streptosporangiaceae</taxon>
        <taxon>Planomonospora</taxon>
    </lineage>
</organism>
<evidence type="ECO:0000256" key="3">
    <source>
        <dbReference type="SAM" id="MobiDB-lite"/>
    </source>
</evidence>
<protein>
    <submittedName>
        <fullName evidence="6">Glycosyltransferase</fullName>
    </submittedName>
</protein>
<evidence type="ECO:0000256" key="2">
    <source>
        <dbReference type="ARBA" id="ARBA00022679"/>
    </source>
</evidence>
<reference evidence="7" key="1">
    <citation type="journal article" date="2019" name="Int. J. Syst. Evol. Microbiol.">
        <title>The Global Catalogue of Microorganisms (GCM) 10K type strain sequencing project: providing services to taxonomists for standard genome sequencing and annotation.</title>
        <authorList>
            <consortium name="The Broad Institute Genomics Platform"/>
            <consortium name="The Broad Institute Genome Sequencing Center for Infectious Disease"/>
            <person name="Wu L."/>
            <person name="Ma J."/>
        </authorList>
    </citation>
    <scope>NUCLEOTIDE SEQUENCE [LARGE SCALE GENOMIC DNA]</scope>
    <source>
        <strain evidence="7">TBRC 4489</strain>
    </source>
</reference>
<dbReference type="SUPFAM" id="SSF53756">
    <property type="entry name" value="UDP-Glycosyltransferase/glycogen phosphorylase"/>
    <property type="match status" value="1"/>
</dbReference>
<dbReference type="Gene3D" id="3.40.50.2000">
    <property type="entry name" value="Glycogen Phosphorylase B"/>
    <property type="match status" value="2"/>
</dbReference>